<keyword evidence="2" id="KW-1185">Reference proteome</keyword>
<evidence type="ECO:0000313" key="2">
    <source>
        <dbReference type="Proteomes" id="UP001283361"/>
    </source>
</evidence>
<comment type="caution">
    <text evidence="1">The sequence shown here is derived from an EMBL/GenBank/DDBJ whole genome shotgun (WGS) entry which is preliminary data.</text>
</comment>
<proteinExistence type="predicted"/>
<sequence>MSRQRRLCRPDLDWRWNGQQKLMTNESMQARGVLHNRSDEQQAADENMAASLPIKARARQSMLIARPGRGASRITTCC</sequence>
<dbReference type="EMBL" id="JAWDGP010004149">
    <property type="protein sequence ID" value="KAK3767434.1"/>
    <property type="molecule type" value="Genomic_DNA"/>
</dbReference>
<protein>
    <submittedName>
        <fullName evidence="1">Uncharacterized protein</fullName>
    </submittedName>
</protein>
<dbReference type="Proteomes" id="UP001283361">
    <property type="component" value="Unassembled WGS sequence"/>
</dbReference>
<name>A0AAE0ZDI5_9GAST</name>
<dbReference type="AlphaFoldDB" id="A0AAE0ZDI5"/>
<organism evidence="1 2">
    <name type="scientific">Elysia crispata</name>
    <name type="common">lettuce slug</name>
    <dbReference type="NCBI Taxonomy" id="231223"/>
    <lineage>
        <taxon>Eukaryota</taxon>
        <taxon>Metazoa</taxon>
        <taxon>Spiralia</taxon>
        <taxon>Lophotrochozoa</taxon>
        <taxon>Mollusca</taxon>
        <taxon>Gastropoda</taxon>
        <taxon>Heterobranchia</taxon>
        <taxon>Euthyneura</taxon>
        <taxon>Panpulmonata</taxon>
        <taxon>Sacoglossa</taxon>
        <taxon>Placobranchoidea</taxon>
        <taxon>Plakobranchidae</taxon>
        <taxon>Elysia</taxon>
    </lineage>
</organism>
<gene>
    <name evidence="1" type="ORF">RRG08_032109</name>
</gene>
<accession>A0AAE0ZDI5</accession>
<evidence type="ECO:0000313" key="1">
    <source>
        <dbReference type="EMBL" id="KAK3767434.1"/>
    </source>
</evidence>
<reference evidence="1" key="1">
    <citation type="journal article" date="2023" name="G3 (Bethesda)">
        <title>A reference genome for the long-term kleptoplast-retaining sea slug Elysia crispata morphotype clarki.</title>
        <authorList>
            <person name="Eastman K.E."/>
            <person name="Pendleton A.L."/>
            <person name="Shaikh M.A."/>
            <person name="Suttiyut T."/>
            <person name="Ogas R."/>
            <person name="Tomko P."/>
            <person name="Gavelis G."/>
            <person name="Widhalm J.R."/>
            <person name="Wisecaver J.H."/>
        </authorList>
    </citation>
    <scope>NUCLEOTIDE SEQUENCE</scope>
    <source>
        <strain evidence="1">ECLA1</strain>
    </source>
</reference>